<reference evidence="2" key="1">
    <citation type="journal article" date="2022" name="ISME J.">
        <title>Identification of active gaseous-alkane degraders at natural gas seeps.</title>
        <authorList>
            <person name="Farhan Ul Haque M."/>
            <person name="Hernandez M."/>
            <person name="Crombie A.T."/>
            <person name="Murrell J.C."/>
        </authorList>
    </citation>
    <scope>NUCLEOTIDE SEQUENCE</scope>
    <source>
        <strain evidence="2">ANDR5</strain>
    </source>
</reference>
<dbReference type="RefSeq" id="WP_243070547.1">
    <property type="nucleotide sequence ID" value="NZ_JAIVFL010000001.1"/>
</dbReference>
<evidence type="ECO:0000313" key="2">
    <source>
        <dbReference type="EMBL" id="MCI4674071.1"/>
    </source>
</evidence>
<name>A0ABS9YS58_9MYCO</name>
<protein>
    <recommendedName>
        <fullName evidence="4">SHOCT domain-containing protein</fullName>
    </recommendedName>
</protein>
<evidence type="ECO:0000256" key="1">
    <source>
        <dbReference type="SAM" id="Phobius"/>
    </source>
</evidence>
<keyword evidence="1" id="KW-0812">Transmembrane</keyword>
<evidence type="ECO:0000313" key="3">
    <source>
        <dbReference type="Proteomes" id="UP001139068"/>
    </source>
</evidence>
<dbReference type="EMBL" id="JAIVFL010000001">
    <property type="protein sequence ID" value="MCI4674071.1"/>
    <property type="molecule type" value="Genomic_DNA"/>
</dbReference>
<sequence>MWWCNGSWGHAWWPVIMLMGVFTVIWLAMMARTMSHAMPRSHTGESERHGPDMHQRILAHRLGSGDIDIDEYERLRDALQRRADAART</sequence>
<keyword evidence="3" id="KW-1185">Reference proteome</keyword>
<comment type="caution">
    <text evidence="2">The sequence shown here is derived from an EMBL/GenBank/DDBJ whole genome shotgun (WGS) entry which is preliminary data.</text>
</comment>
<feature type="transmembrane region" description="Helical" evidence="1">
    <location>
        <begin position="12"/>
        <end position="31"/>
    </location>
</feature>
<accession>A0ABS9YS58</accession>
<keyword evidence="1" id="KW-0472">Membrane</keyword>
<keyword evidence="1" id="KW-1133">Transmembrane helix</keyword>
<organism evidence="2 3">
    <name type="scientific">Candidatus Mycolicibacterium alkanivorans</name>
    <dbReference type="NCBI Taxonomy" id="2954114"/>
    <lineage>
        <taxon>Bacteria</taxon>
        <taxon>Bacillati</taxon>
        <taxon>Actinomycetota</taxon>
        <taxon>Actinomycetes</taxon>
        <taxon>Mycobacteriales</taxon>
        <taxon>Mycobacteriaceae</taxon>
        <taxon>Mycolicibacterium</taxon>
    </lineage>
</organism>
<proteinExistence type="predicted"/>
<evidence type="ECO:0008006" key="4">
    <source>
        <dbReference type="Google" id="ProtNLM"/>
    </source>
</evidence>
<dbReference type="Proteomes" id="UP001139068">
    <property type="component" value="Unassembled WGS sequence"/>
</dbReference>
<gene>
    <name evidence="2" type="ORF">K9U37_03555</name>
</gene>